<dbReference type="SUPFAM" id="SSF54171">
    <property type="entry name" value="DNA-binding domain"/>
    <property type="match status" value="1"/>
</dbReference>
<name>A0A921UM58_SORBI</name>
<keyword evidence="2" id="KW-0805">Transcription regulation</keyword>
<dbReference type="InterPro" id="IPR016177">
    <property type="entry name" value="DNA-bd_dom_sf"/>
</dbReference>
<dbReference type="Gene3D" id="3.30.730.10">
    <property type="entry name" value="AP2/ERF domain"/>
    <property type="match status" value="1"/>
</dbReference>
<evidence type="ECO:0000256" key="5">
    <source>
        <dbReference type="ARBA" id="ARBA00023242"/>
    </source>
</evidence>
<dbReference type="EMBL" id="CM027682">
    <property type="protein sequence ID" value="KAG0536739.1"/>
    <property type="molecule type" value="Genomic_DNA"/>
</dbReference>
<evidence type="ECO:0000313" key="9">
    <source>
        <dbReference type="Proteomes" id="UP000807115"/>
    </source>
</evidence>
<evidence type="ECO:0000256" key="1">
    <source>
        <dbReference type="ARBA" id="ARBA00004123"/>
    </source>
</evidence>
<dbReference type="Pfam" id="PF00847">
    <property type="entry name" value="AP2"/>
    <property type="match status" value="1"/>
</dbReference>
<dbReference type="PROSITE" id="PS51032">
    <property type="entry name" value="AP2_ERF"/>
    <property type="match status" value="1"/>
</dbReference>
<reference evidence="8" key="1">
    <citation type="journal article" date="2019" name="BMC Genomics">
        <title>A new reference genome for Sorghum bicolor reveals high levels of sequence similarity between sweet and grain genotypes: implications for the genetics of sugar metabolism.</title>
        <authorList>
            <person name="Cooper E.A."/>
            <person name="Brenton Z.W."/>
            <person name="Flinn B.S."/>
            <person name="Jenkins J."/>
            <person name="Shu S."/>
            <person name="Flowers D."/>
            <person name="Luo F."/>
            <person name="Wang Y."/>
            <person name="Xia P."/>
            <person name="Barry K."/>
            <person name="Daum C."/>
            <person name="Lipzen A."/>
            <person name="Yoshinaga Y."/>
            <person name="Schmutz J."/>
            <person name="Saski C."/>
            <person name="Vermerris W."/>
            <person name="Kresovich S."/>
        </authorList>
    </citation>
    <scope>NUCLEOTIDE SEQUENCE</scope>
</reference>
<evidence type="ECO:0000256" key="4">
    <source>
        <dbReference type="ARBA" id="ARBA00023163"/>
    </source>
</evidence>
<evidence type="ECO:0000259" key="7">
    <source>
        <dbReference type="PROSITE" id="PS51032"/>
    </source>
</evidence>
<gene>
    <name evidence="8" type="ORF">BDA96_03G089600</name>
</gene>
<dbReference type="CDD" id="cd00018">
    <property type="entry name" value="AP2"/>
    <property type="match status" value="1"/>
</dbReference>
<keyword evidence="5" id="KW-0539">Nucleus</keyword>
<dbReference type="AlphaFoldDB" id="A0A921UM58"/>
<dbReference type="GO" id="GO:0003677">
    <property type="term" value="F:DNA binding"/>
    <property type="evidence" value="ECO:0007669"/>
    <property type="project" value="UniProtKB-KW"/>
</dbReference>
<sequence>MAPLNHHQVLIKKALAKKPNSTKRMTGFGLKPSAALLKSRPQQQPPAPVQPRRRVRVLFEDPDATDSDSDDDEEDAAGAPTAGPATKTKLFSFEAYIGKAPAKPVLPAATVAACTSGGAPESYRGVRLRKWGKWAAEIRNPFTGKRQWLGTFDTAGAASAAYLSASRSFADEKRRRRGQAVPASASSPATSATATPTASSSSSTSTAPFAHPSPSSVLESTTKAAAPNPESPEPVATPTPVVLPPSTESTAQLPDDPEFYQDLLRGLQLPDIDPMDFRAGLDALDVSDAAFCLDDEQDLLLGDFGDEELEIDLDLDDINDVFPEMPGCDLGRGMDDFLQTVDFCV</sequence>
<accession>A0A921UM58</accession>
<comment type="subcellular location">
    <subcellularLocation>
        <location evidence="1">Nucleus</location>
    </subcellularLocation>
</comment>
<dbReference type="SMART" id="SM00380">
    <property type="entry name" value="AP2"/>
    <property type="match status" value="1"/>
</dbReference>
<feature type="compositionally biased region" description="Low complexity" evidence="6">
    <location>
        <begin position="182"/>
        <end position="216"/>
    </location>
</feature>
<evidence type="ECO:0000256" key="6">
    <source>
        <dbReference type="SAM" id="MobiDB-lite"/>
    </source>
</evidence>
<evidence type="ECO:0000256" key="3">
    <source>
        <dbReference type="ARBA" id="ARBA00023125"/>
    </source>
</evidence>
<reference evidence="8" key="2">
    <citation type="submission" date="2020-10" db="EMBL/GenBank/DDBJ databases">
        <authorList>
            <person name="Cooper E.A."/>
            <person name="Brenton Z.W."/>
            <person name="Flinn B.S."/>
            <person name="Jenkins J."/>
            <person name="Shu S."/>
            <person name="Flowers D."/>
            <person name="Luo F."/>
            <person name="Wang Y."/>
            <person name="Xia P."/>
            <person name="Barry K."/>
            <person name="Daum C."/>
            <person name="Lipzen A."/>
            <person name="Yoshinaga Y."/>
            <person name="Schmutz J."/>
            <person name="Saski C."/>
            <person name="Vermerris W."/>
            <person name="Kresovich S."/>
        </authorList>
    </citation>
    <scope>NUCLEOTIDE SEQUENCE</scope>
</reference>
<dbReference type="GO" id="GO:0003700">
    <property type="term" value="F:DNA-binding transcription factor activity"/>
    <property type="evidence" value="ECO:0007669"/>
    <property type="project" value="InterPro"/>
</dbReference>
<comment type="caution">
    <text evidence="8">The sequence shown here is derived from an EMBL/GenBank/DDBJ whole genome shotgun (WGS) entry which is preliminary data.</text>
</comment>
<protein>
    <recommendedName>
        <fullName evidence="7">AP2/ERF domain-containing protein</fullName>
    </recommendedName>
</protein>
<feature type="domain" description="AP2/ERF" evidence="7">
    <location>
        <begin position="122"/>
        <end position="182"/>
    </location>
</feature>
<dbReference type="PANTHER" id="PTHR31194:SF202">
    <property type="entry name" value="ETHYLENE-RESPONSIVE TRANSCRIPTION FACTOR ERF070"/>
    <property type="match status" value="1"/>
</dbReference>
<dbReference type="InterPro" id="IPR001471">
    <property type="entry name" value="AP2/ERF_dom"/>
</dbReference>
<dbReference type="InterPro" id="IPR036955">
    <property type="entry name" value="AP2/ERF_dom_sf"/>
</dbReference>
<keyword evidence="4" id="KW-0804">Transcription</keyword>
<dbReference type="PANTHER" id="PTHR31194">
    <property type="entry name" value="SHN SHINE , DNA BINDING / TRANSCRIPTION FACTOR"/>
    <property type="match status" value="1"/>
</dbReference>
<organism evidence="8 9">
    <name type="scientific">Sorghum bicolor</name>
    <name type="common">Sorghum</name>
    <name type="synonym">Sorghum vulgare</name>
    <dbReference type="NCBI Taxonomy" id="4558"/>
    <lineage>
        <taxon>Eukaryota</taxon>
        <taxon>Viridiplantae</taxon>
        <taxon>Streptophyta</taxon>
        <taxon>Embryophyta</taxon>
        <taxon>Tracheophyta</taxon>
        <taxon>Spermatophyta</taxon>
        <taxon>Magnoliopsida</taxon>
        <taxon>Liliopsida</taxon>
        <taxon>Poales</taxon>
        <taxon>Poaceae</taxon>
        <taxon>PACMAD clade</taxon>
        <taxon>Panicoideae</taxon>
        <taxon>Andropogonodae</taxon>
        <taxon>Andropogoneae</taxon>
        <taxon>Sorghinae</taxon>
        <taxon>Sorghum</taxon>
    </lineage>
</organism>
<dbReference type="GO" id="GO:0005634">
    <property type="term" value="C:nucleus"/>
    <property type="evidence" value="ECO:0007669"/>
    <property type="project" value="UniProtKB-SubCell"/>
</dbReference>
<dbReference type="InterPro" id="IPR050913">
    <property type="entry name" value="AP2/ERF_ERF"/>
</dbReference>
<dbReference type="PRINTS" id="PR00367">
    <property type="entry name" value="ETHRSPELEMNT"/>
</dbReference>
<feature type="region of interest" description="Disordered" evidence="6">
    <location>
        <begin position="13"/>
        <end position="84"/>
    </location>
</feature>
<feature type="compositionally biased region" description="Pro residues" evidence="6">
    <location>
        <begin position="229"/>
        <end position="243"/>
    </location>
</feature>
<proteinExistence type="predicted"/>
<dbReference type="Proteomes" id="UP000807115">
    <property type="component" value="Chromosome 3"/>
</dbReference>
<keyword evidence="3" id="KW-0238">DNA-binding</keyword>
<evidence type="ECO:0000256" key="2">
    <source>
        <dbReference type="ARBA" id="ARBA00023015"/>
    </source>
</evidence>
<evidence type="ECO:0000313" key="8">
    <source>
        <dbReference type="EMBL" id="KAG0536739.1"/>
    </source>
</evidence>
<feature type="region of interest" description="Disordered" evidence="6">
    <location>
        <begin position="173"/>
        <end position="254"/>
    </location>
</feature>
<feature type="compositionally biased region" description="Acidic residues" evidence="6">
    <location>
        <begin position="60"/>
        <end position="76"/>
    </location>
</feature>